<reference evidence="10 11" key="1">
    <citation type="submission" date="2013-03" db="EMBL/GenBank/DDBJ databases">
        <title>The Genome Sequence of Exophiala aquamarina CBS 119918.</title>
        <authorList>
            <consortium name="The Broad Institute Genomics Platform"/>
            <person name="Cuomo C."/>
            <person name="de Hoog S."/>
            <person name="Gorbushina A."/>
            <person name="Walker B."/>
            <person name="Young S.K."/>
            <person name="Zeng Q."/>
            <person name="Gargeya S."/>
            <person name="Fitzgerald M."/>
            <person name="Haas B."/>
            <person name="Abouelleil A."/>
            <person name="Allen A.W."/>
            <person name="Alvarado L."/>
            <person name="Arachchi H.M."/>
            <person name="Berlin A.M."/>
            <person name="Chapman S.B."/>
            <person name="Gainer-Dewar J."/>
            <person name="Goldberg J."/>
            <person name="Griggs A."/>
            <person name="Gujja S."/>
            <person name="Hansen M."/>
            <person name="Howarth C."/>
            <person name="Imamovic A."/>
            <person name="Ireland A."/>
            <person name="Larimer J."/>
            <person name="McCowan C."/>
            <person name="Murphy C."/>
            <person name="Pearson M."/>
            <person name="Poon T.W."/>
            <person name="Priest M."/>
            <person name="Roberts A."/>
            <person name="Saif S."/>
            <person name="Shea T."/>
            <person name="Sisk P."/>
            <person name="Sykes S."/>
            <person name="Wortman J."/>
            <person name="Nusbaum C."/>
            <person name="Birren B."/>
        </authorList>
    </citation>
    <scope>NUCLEOTIDE SEQUENCE [LARGE SCALE GENOMIC DNA]</scope>
    <source>
        <strain evidence="10 11">CBS 119918</strain>
    </source>
</reference>
<comment type="similarity">
    <text evidence="2">Belongs to the peptidase A22B family.</text>
</comment>
<feature type="compositionally biased region" description="Basic and acidic residues" evidence="8">
    <location>
        <begin position="489"/>
        <end position="503"/>
    </location>
</feature>
<evidence type="ECO:0000256" key="8">
    <source>
        <dbReference type="SAM" id="MobiDB-lite"/>
    </source>
</evidence>
<evidence type="ECO:0008006" key="12">
    <source>
        <dbReference type="Google" id="ProtNLM"/>
    </source>
</evidence>
<dbReference type="Pfam" id="PF04258">
    <property type="entry name" value="Peptidase_A22B"/>
    <property type="match status" value="1"/>
</dbReference>
<proteinExistence type="inferred from homology"/>
<comment type="subcellular location">
    <subcellularLocation>
        <location evidence="1">Endoplasmic reticulum membrane</location>
        <topology evidence="1">Multi-pass membrane protein</topology>
    </subcellularLocation>
</comment>
<feature type="region of interest" description="Disordered" evidence="8">
    <location>
        <begin position="583"/>
        <end position="624"/>
    </location>
</feature>
<dbReference type="RefSeq" id="XP_013264555.1">
    <property type="nucleotide sequence ID" value="XM_013409101.1"/>
</dbReference>
<dbReference type="EMBL" id="AMGV01000002">
    <property type="protein sequence ID" value="KEF61965.1"/>
    <property type="molecule type" value="Genomic_DNA"/>
</dbReference>
<evidence type="ECO:0000256" key="6">
    <source>
        <dbReference type="ARBA" id="ARBA00022989"/>
    </source>
</evidence>
<accession>A0A072Q247</accession>
<evidence type="ECO:0000256" key="9">
    <source>
        <dbReference type="SAM" id="Phobius"/>
    </source>
</evidence>
<dbReference type="GO" id="GO:0098553">
    <property type="term" value="C:lumenal side of endoplasmic reticulum membrane"/>
    <property type="evidence" value="ECO:0007669"/>
    <property type="project" value="TreeGrafter"/>
</dbReference>
<feature type="transmembrane region" description="Helical" evidence="9">
    <location>
        <begin position="248"/>
        <end position="266"/>
    </location>
</feature>
<dbReference type="MEROPS" id="A22.008"/>
<dbReference type="GO" id="GO:0033619">
    <property type="term" value="P:membrane protein proteolysis"/>
    <property type="evidence" value="ECO:0007669"/>
    <property type="project" value="TreeGrafter"/>
</dbReference>
<feature type="transmembrane region" description="Helical" evidence="9">
    <location>
        <begin position="29"/>
        <end position="48"/>
    </location>
</feature>
<keyword evidence="6 9" id="KW-1133">Transmembrane helix</keyword>
<keyword evidence="11" id="KW-1185">Reference proteome</keyword>
<dbReference type="AlphaFoldDB" id="A0A072Q247"/>
<evidence type="ECO:0000256" key="1">
    <source>
        <dbReference type="ARBA" id="ARBA00004477"/>
    </source>
</evidence>
<dbReference type="InterPro" id="IPR007369">
    <property type="entry name" value="Peptidase_A22B_SPP"/>
</dbReference>
<name>A0A072Q247_9EURO</name>
<feature type="transmembrane region" description="Helical" evidence="9">
    <location>
        <begin position="424"/>
        <end position="446"/>
    </location>
</feature>
<comment type="caution">
    <text evidence="10">The sequence shown here is derived from an EMBL/GenBank/DDBJ whole genome shotgun (WGS) entry which is preliminary data.</text>
</comment>
<feature type="transmembrane region" description="Helical" evidence="9">
    <location>
        <begin position="452"/>
        <end position="470"/>
    </location>
</feature>
<evidence type="ECO:0000256" key="5">
    <source>
        <dbReference type="ARBA" id="ARBA00022824"/>
    </source>
</evidence>
<dbReference type="GO" id="GO:0098554">
    <property type="term" value="C:cytoplasmic side of endoplasmic reticulum membrane"/>
    <property type="evidence" value="ECO:0007669"/>
    <property type="project" value="TreeGrafter"/>
</dbReference>
<dbReference type="GO" id="GO:0006465">
    <property type="term" value="P:signal peptide processing"/>
    <property type="evidence" value="ECO:0007669"/>
    <property type="project" value="TreeGrafter"/>
</dbReference>
<feature type="transmembrane region" description="Helical" evidence="9">
    <location>
        <begin position="342"/>
        <end position="363"/>
    </location>
</feature>
<dbReference type="Proteomes" id="UP000027920">
    <property type="component" value="Unassembled WGS sequence"/>
</dbReference>
<dbReference type="PANTHER" id="PTHR12174">
    <property type="entry name" value="SIGNAL PEPTIDE PEPTIDASE"/>
    <property type="match status" value="1"/>
</dbReference>
<feature type="region of interest" description="Disordered" evidence="8">
    <location>
        <begin position="487"/>
        <end position="521"/>
    </location>
</feature>
<protein>
    <recommendedName>
        <fullName evidence="12">Minor histocompatibility antigen H13</fullName>
    </recommendedName>
</protein>
<dbReference type="GO" id="GO:0042500">
    <property type="term" value="F:aspartic endopeptidase activity, intramembrane cleaving"/>
    <property type="evidence" value="ECO:0007669"/>
    <property type="project" value="InterPro"/>
</dbReference>
<evidence type="ECO:0000313" key="10">
    <source>
        <dbReference type="EMBL" id="KEF61965.1"/>
    </source>
</evidence>
<keyword evidence="3 9" id="KW-0812">Transmembrane</keyword>
<dbReference type="PANTHER" id="PTHR12174:SF23">
    <property type="entry name" value="MINOR HISTOCOMPATIBILITY ANTIGEN H13"/>
    <property type="match status" value="1"/>
</dbReference>
<feature type="compositionally biased region" description="Polar residues" evidence="8">
    <location>
        <begin position="583"/>
        <end position="602"/>
    </location>
</feature>
<evidence type="ECO:0000256" key="2">
    <source>
        <dbReference type="ARBA" id="ARBA00006859"/>
    </source>
</evidence>
<keyword evidence="7 9" id="KW-0472">Membrane</keyword>
<keyword evidence="5" id="KW-0256">Endoplasmic reticulum</keyword>
<sequence>MTTQSGPVMEILGRAADEFHLMKPLLPTYLHLLVSAVFPIYTAAHASLSRPSSASAKKGKKKGGGDDEPDDAEDEAYQKIESLTPSDAILFPLLAGATLASLYFILKWLQDPAWLNWALGLYFSQIGLFFAMKFLKDMFSVVRSLCFPTEYSGGKSQWRVDLNGHRYISDRGETSTAPLPGLFRHMPLPRSVSRAFWTLQSLLYTKAQLHLHLHKVFTFKTPVDLLDLVSLVLSCGIVYYHTFVSKPWFLTNFLGFSFCYGSLQFMTPSTAWTGTLVLSALFFYDIYFVFFTPMMVTVATKLDVPIKLLFPRPDGCVYPVGAPEGSKLMEDYLRCLAKKRSMAMLGLGDIVVPGMMLAFALRFDLYLHYLKKGSQTNPSRQETAAQGETKPGYVNARGRWGERFWTSSRAWSEGTRATNFPKPYFYATIVGYLAGMITTVVVMQVAAHAQPALLYLVPGVLIAFWGTALVKGELRLLWQYSELPEDEDKMDKEHKDGKGEKKQPTIANGHTNGIEAKEEAAPIDEYEVEKPAKQVEERKNLNKQGKDCHRLIYFAVTLPKRTDDKTAALIEAGNDDSIIVGTAQGNKHSGVSRSDSHTVSTRRVTRSQDRTATGEPLGKKARRV</sequence>
<feature type="transmembrane region" description="Helical" evidence="9">
    <location>
        <begin position="278"/>
        <end position="299"/>
    </location>
</feature>
<gene>
    <name evidence="10" type="ORF">A1O9_03537</name>
</gene>
<evidence type="ECO:0000256" key="7">
    <source>
        <dbReference type="ARBA" id="ARBA00023136"/>
    </source>
</evidence>
<keyword evidence="4" id="KW-0378">Hydrolase</keyword>
<evidence type="ECO:0000256" key="4">
    <source>
        <dbReference type="ARBA" id="ARBA00022801"/>
    </source>
</evidence>
<evidence type="ECO:0000256" key="3">
    <source>
        <dbReference type="ARBA" id="ARBA00022692"/>
    </source>
</evidence>
<dbReference type="OrthoDB" id="29661at2759"/>
<feature type="transmembrane region" description="Helical" evidence="9">
    <location>
        <begin position="225"/>
        <end position="242"/>
    </location>
</feature>
<dbReference type="InterPro" id="IPR006639">
    <property type="entry name" value="Preselin/SPP"/>
</dbReference>
<dbReference type="VEuPathDB" id="FungiDB:A1O9_03537"/>
<feature type="transmembrane region" description="Helical" evidence="9">
    <location>
        <begin position="88"/>
        <end position="108"/>
    </location>
</feature>
<dbReference type="HOGENOM" id="CLU_023799_1_0_1"/>
<dbReference type="SMART" id="SM00730">
    <property type="entry name" value="PSN"/>
    <property type="match status" value="1"/>
</dbReference>
<organism evidence="10 11">
    <name type="scientific">Exophiala aquamarina CBS 119918</name>
    <dbReference type="NCBI Taxonomy" id="1182545"/>
    <lineage>
        <taxon>Eukaryota</taxon>
        <taxon>Fungi</taxon>
        <taxon>Dikarya</taxon>
        <taxon>Ascomycota</taxon>
        <taxon>Pezizomycotina</taxon>
        <taxon>Eurotiomycetes</taxon>
        <taxon>Chaetothyriomycetidae</taxon>
        <taxon>Chaetothyriales</taxon>
        <taxon>Herpotrichiellaceae</taxon>
        <taxon>Exophiala</taxon>
    </lineage>
</organism>
<dbReference type="GeneID" id="25278471"/>
<feature type="transmembrane region" description="Helical" evidence="9">
    <location>
        <begin position="114"/>
        <end position="135"/>
    </location>
</feature>
<feature type="region of interest" description="Disordered" evidence="8">
    <location>
        <begin position="53"/>
        <end position="72"/>
    </location>
</feature>
<dbReference type="STRING" id="1182545.A0A072Q247"/>
<evidence type="ECO:0000313" key="11">
    <source>
        <dbReference type="Proteomes" id="UP000027920"/>
    </source>
</evidence>